<accession>A0A7R8HBA1</accession>
<keyword evidence="1 3" id="KW-0697">Rotamase</keyword>
<gene>
    <name evidence="5" type="ORF">LSAA_11176</name>
</gene>
<keyword evidence="2 3" id="KW-0413">Isomerase</keyword>
<feature type="region of interest" description="Disordered" evidence="4">
    <location>
        <begin position="29"/>
        <end position="60"/>
    </location>
</feature>
<feature type="compositionally biased region" description="Basic and acidic residues" evidence="4">
    <location>
        <begin position="29"/>
        <end position="40"/>
    </location>
</feature>
<dbReference type="Proteomes" id="UP000675881">
    <property type="component" value="Chromosome 6"/>
</dbReference>
<feature type="compositionally biased region" description="Low complexity" evidence="4">
    <location>
        <begin position="42"/>
        <end position="54"/>
    </location>
</feature>
<dbReference type="Gene3D" id="2.40.100.10">
    <property type="entry name" value="Cyclophilin-like"/>
    <property type="match status" value="1"/>
</dbReference>
<dbReference type="PROSITE" id="PS00170">
    <property type="entry name" value="CSA_PPIASE_1"/>
    <property type="match status" value="1"/>
</dbReference>
<dbReference type="Pfam" id="PF01091">
    <property type="entry name" value="PTN_MK_C"/>
    <property type="match status" value="1"/>
</dbReference>
<comment type="function">
    <text evidence="3">PPIases accelerate the folding of proteins. It catalyzes the cis-trans isomerization of proline imidic peptide bonds in oligopeptides.</text>
</comment>
<comment type="catalytic activity">
    <reaction evidence="3">
        <text>[protein]-peptidylproline (omega=180) = [protein]-peptidylproline (omega=0)</text>
        <dbReference type="Rhea" id="RHEA:16237"/>
        <dbReference type="Rhea" id="RHEA-COMP:10747"/>
        <dbReference type="Rhea" id="RHEA-COMP:10748"/>
        <dbReference type="ChEBI" id="CHEBI:83833"/>
        <dbReference type="ChEBI" id="CHEBI:83834"/>
        <dbReference type="EC" id="5.2.1.8"/>
    </reaction>
</comment>
<evidence type="ECO:0000256" key="1">
    <source>
        <dbReference type="ARBA" id="ARBA00023110"/>
    </source>
</evidence>
<evidence type="ECO:0000256" key="4">
    <source>
        <dbReference type="SAM" id="MobiDB-lite"/>
    </source>
</evidence>
<comment type="similarity">
    <text evidence="3">Belongs to the cyclophilin-type PPIase family.</text>
</comment>
<feature type="signal peptide" evidence="3">
    <location>
        <begin position="1"/>
        <end position="26"/>
    </location>
</feature>
<feature type="chain" id="PRO_5033204403" description="Peptidyl-prolyl cis-trans isomerase" evidence="3">
    <location>
        <begin position="27"/>
        <end position="235"/>
    </location>
</feature>
<dbReference type="EC" id="5.2.1.8" evidence="3"/>
<dbReference type="SUPFAM" id="SSF50891">
    <property type="entry name" value="Cyclophilin-like"/>
    <property type="match status" value="1"/>
</dbReference>
<name>A0A7R8HBA1_LEPSM</name>
<dbReference type="GO" id="GO:0005737">
    <property type="term" value="C:cytoplasm"/>
    <property type="evidence" value="ECO:0007669"/>
    <property type="project" value="TreeGrafter"/>
</dbReference>
<dbReference type="PROSITE" id="PS50072">
    <property type="entry name" value="CSA_PPIASE_2"/>
    <property type="match status" value="1"/>
</dbReference>
<evidence type="ECO:0000256" key="3">
    <source>
        <dbReference type="RuleBase" id="RU363019"/>
    </source>
</evidence>
<dbReference type="PANTHER" id="PTHR11071:SF561">
    <property type="entry name" value="PEPTIDYL-PROLYL CIS-TRANS ISOMERASE D-RELATED"/>
    <property type="match status" value="1"/>
</dbReference>
<reference evidence="5" key="1">
    <citation type="submission" date="2021-02" db="EMBL/GenBank/DDBJ databases">
        <authorList>
            <person name="Bekaert M."/>
        </authorList>
    </citation>
    <scope>NUCLEOTIDE SEQUENCE</scope>
    <source>
        <strain evidence="5">IoA-00</strain>
    </source>
</reference>
<dbReference type="GO" id="GO:0008083">
    <property type="term" value="F:growth factor activity"/>
    <property type="evidence" value="ECO:0007669"/>
    <property type="project" value="InterPro"/>
</dbReference>
<dbReference type="AlphaFoldDB" id="A0A7R8HBA1"/>
<proteinExistence type="inferred from homology"/>
<sequence>MNRNSEMKLIFVILFTLYTTIVLAKASKDVSPGKEHKGVEDSLSSSSLSASSSSNKVSAVPDCHYQRGSWSGCDSVLQLKNRTDTLKITRSHSSDCQPTRTVTKRCNRPSKKGKCIYERPKMWHGLLGKNMACPPVKTMTKTCKFDRKAKKTSSKGGTAKRPHCRLDISADSKDIGAIEVELRMDVVPLTAENFRALCTGEKGFGYAGSTFHRVIPQFMIQGGDFSNHDGTGGRR</sequence>
<evidence type="ECO:0000313" key="5">
    <source>
        <dbReference type="EMBL" id="CAF2989417.1"/>
    </source>
</evidence>
<organism evidence="5 6">
    <name type="scientific">Lepeophtheirus salmonis</name>
    <name type="common">Salmon louse</name>
    <name type="synonym">Caligus salmonis</name>
    <dbReference type="NCBI Taxonomy" id="72036"/>
    <lineage>
        <taxon>Eukaryota</taxon>
        <taxon>Metazoa</taxon>
        <taxon>Ecdysozoa</taxon>
        <taxon>Arthropoda</taxon>
        <taxon>Crustacea</taxon>
        <taxon>Multicrustacea</taxon>
        <taxon>Hexanauplia</taxon>
        <taxon>Copepoda</taxon>
        <taxon>Siphonostomatoida</taxon>
        <taxon>Caligidae</taxon>
        <taxon>Lepeophtheirus</taxon>
    </lineage>
</organism>
<dbReference type="GO" id="GO:0003755">
    <property type="term" value="F:peptidyl-prolyl cis-trans isomerase activity"/>
    <property type="evidence" value="ECO:0007669"/>
    <property type="project" value="UniProtKB-UniRule"/>
</dbReference>
<protein>
    <recommendedName>
        <fullName evidence="3">Peptidyl-prolyl cis-trans isomerase</fullName>
        <shortName evidence="3">PPIase</shortName>
        <ecNumber evidence="3">5.2.1.8</ecNumber>
    </recommendedName>
</protein>
<dbReference type="InterPro" id="IPR029000">
    <property type="entry name" value="Cyclophilin-like_dom_sf"/>
</dbReference>
<dbReference type="InterPro" id="IPR038130">
    <property type="entry name" value="PTN/MK_C_dom_sf"/>
</dbReference>
<dbReference type="Pfam" id="PF00160">
    <property type="entry name" value="Pro_isomerase"/>
    <property type="match status" value="1"/>
</dbReference>
<dbReference type="GO" id="GO:0006457">
    <property type="term" value="P:protein folding"/>
    <property type="evidence" value="ECO:0007669"/>
    <property type="project" value="InterPro"/>
</dbReference>
<dbReference type="PRINTS" id="PR00153">
    <property type="entry name" value="CSAPPISMRASE"/>
</dbReference>
<evidence type="ECO:0000256" key="2">
    <source>
        <dbReference type="ARBA" id="ARBA00023235"/>
    </source>
</evidence>
<keyword evidence="3" id="KW-0732">Signal</keyword>
<dbReference type="GO" id="GO:0016018">
    <property type="term" value="F:cyclosporin A binding"/>
    <property type="evidence" value="ECO:0007669"/>
    <property type="project" value="TreeGrafter"/>
</dbReference>
<dbReference type="InterPro" id="IPR020892">
    <property type="entry name" value="Cyclophilin-type_PPIase_CS"/>
</dbReference>
<dbReference type="InterPro" id="IPR020091">
    <property type="entry name" value="PTN/MK_diS_sf"/>
</dbReference>
<dbReference type="InterPro" id="IPR002130">
    <property type="entry name" value="Cyclophilin-type_PPIase_dom"/>
</dbReference>
<dbReference type="PANTHER" id="PTHR11071">
    <property type="entry name" value="PEPTIDYL-PROLYL CIS-TRANS ISOMERASE"/>
    <property type="match status" value="1"/>
</dbReference>
<dbReference type="Gene3D" id="2.30.90.10">
    <property type="entry name" value="Heparin-binding Growth Factor, Midkine, Chain A- C-terminal Domain"/>
    <property type="match status" value="1"/>
</dbReference>
<evidence type="ECO:0000313" key="6">
    <source>
        <dbReference type="Proteomes" id="UP000675881"/>
    </source>
</evidence>
<dbReference type="SUPFAM" id="SSF57288">
    <property type="entry name" value="Midkine"/>
    <property type="match status" value="1"/>
</dbReference>
<keyword evidence="6" id="KW-1185">Reference proteome</keyword>
<dbReference type="EMBL" id="HG994585">
    <property type="protein sequence ID" value="CAF2989417.1"/>
    <property type="molecule type" value="Genomic_DNA"/>
</dbReference>
<dbReference type="InterPro" id="IPR020090">
    <property type="entry name" value="PTN/MK_C_dom"/>
</dbReference>